<proteinExistence type="predicted"/>
<keyword evidence="3" id="KW-1185">Reference proteome</keyword>
<comment type="caution">
    <text evidence="2">The sequence shown here is derived from an EMBL/GenBank/DDBJ whole genome shotgun (WGS) entry which is preliminary data.</text>
</comment>
<dbReference type="PATRIC" id="fig|45065.4.peg.2187"/>
<gene>
    <name evidence="2" type="ORF">Lgee_2014</name>
</gene>
<dbReference type="RefSeq" id="WP_028385669.1">
    <property type="nucleotide sequence ID" value="NZ_CAAAHN010000002.1"/>
</dbReference>
<dbReference type="Proteomes" id="UP000054785">
    <property type="component" value="Unassembled WGS sequence"/>
</dbReference>
<organism evidence="2 3">
    <name type="scientific">Legionella geestiana</name>
    <dbReference type="NCBI Taxonomy" id="45065"/>
    <lineage>
        <taxon>Bacteria</taxon>
        <taxon>Pseudomonadati</taxon>
        <taxon>Pseudomonadota</taxon>
        <taxon>Gammaproteobacteria</taxon>
        <taxon>Legionellales</taxon>
        <taxon>Legionellaceae</taxon>
        <taxon>Legionella</taxon>
    </lineage>
</organism>
<evidence type="ECO:0000313" key="2">
    <source>
        <dbReference type="EMBL" id="KTC97353.1"/>
    </source>
</evidence>
<dbReference type="AlphaFoldDB" id="A0A0W0TP61"/>
<dbReference type="STRING" id="45065.Lgee_2014"/>
<evidence type="ECO:0000256" key="1">
    <source>
        <dbReference type="SAM" id="MobiDB-lite"/>
    </source>
</evidence>
<feature type="region of interest" description="Disordered" evidence="1">
    <location>
        <begin position="99"/>
        <end position="120"/>
    </location>
</feature>
<sequence length="120" mass="13650">MTEEDLEILAEQLTTWTFSSKQTDSPLRVFNSVTHDIDGERLAPPVKVITDALKQAQESHAHLTRDAFKQQLKYILQDSFETHGENRITHNPHRFLAHKKTADTPSVTPPPPLEPQCNIL</sequence>
<evidence type="ECO:0000313" key="3">
    <source>
        <dbReference type="Proteomes" id="UP000054785"/>
    </source>
</evidence>
<accession>A0A0W0TP61</accession>
<name>A0A0W0TP61_9GAMM</name>
<dbReference type="EMBL" id="LNYC01000072">
    <property type="protein sequence ID" value="KTC97353.1"/>
    <property type="molecule type" value="Genomic_DNA"/>
</dbReference>
<reference evidence="2 3" key="1">
    <citation type="submission" date="2015-11" db="EMBL/GenBank/DDBJ databases">
        <title>Genomic analysis of 38 Legionella species identifies large and diverse effector repertoires.</title>
        <authorList>
            <person name="Burstein D."/>
            <person name="Amaro F."/>
            <person name="Zusman T."/>
            <person name="Lifshitz Z."/>
            <person name="Cohen O."/>
            <person name="Gilbert J.A."/>
            <person name="Pupko T."/>
            <person name="Shuman H.A."/>
            <person name="Segal G."/>
        </authorList>
    </citation>
    <scope>NUCLEOTIDE SEQUENCE [LARGE SCALE GENOMIC DNA]</scope>
    <source>
        <strain evidence="2 3">ATCC 49504</strain>
    </source>
</reference>
<protein>
    <submittedName>
        <fullName evidence="2">Uncharacterized protein</fullName>
    </submittedName>
</protein>